<dbReference type="Pfam" id="PF00072">
    <property type="entry name" value="Response_reg"/>
    <property type="match status" value="2"/>
</dbReference>
<dbReference type="Pfam" id="PF08447">
    <property type="entry name" value="PAS_3"/>
    <property type="match status" value="1"/>
</dbReference>
<dbReference type="eggNOG" id="COG5001">
    <property type="taxonomic scope" value="Bacteria"/>
</dbReference>
<dbReference type="PROSITE" id="PS50110">
    <property type="entry name" value="RESPONSE_REGULATORY"/>
    <property type="match status" value="2"/>
</dbReference>
<dbReference type="SMART" id="SM00052">
    <property type="entry name" value="EAL"/>
    <property type="match status" value="1"/>
</dbReference>
<dbReference type="InterPro" id="IPR001789">
    <property type="entry name" value="Sig_transdc_resp-reg_receiver"/>
</dbReference>
<evidence type="ECO:0000256" key="1">
    <source>
        <dbReference type="PROSITE-ProRule" id="PRU00169"/>
    </source>
</evidence>
<name>Q47HF3_DECAR</name>
<dbReference type="PANTHER" id="PTHR44757:SF2">
    <property type="entry name" value="BIOFILM ARCHITECTURE MAINTENANCE PROTEIN MBAA"/>
    <property type="match status" value="1"/>
</dbReference>
<dbReference type="Gene3D" id="3.30.450.20">
    <property type="entry name" value="PAS domain"/>
    <property type="match status" value="2"/>
</dbReference>
<dbReference type="CDD" id="cd00130">
    <property type="entry name" value="PAS"/>
    <property type="match status" value="2"/>
</dbReference>
<dbReference type="STRING" id="159087.Daro_0972"/>
<dbReference type="AlphaFoldDB" id="Q47HF3"/>
<feature type="domain" description="Response regulatory" evidence="2">
    <location>
        <begin position="23"/>
        <end position="140"/>
    </location>
</feature>
<dbReference type="SUPFAM" id="SSF55785">
    <property type="entry name" value="PYP-like sensor domain (PAS domain)"/>
    <property type="match status" value="2"/>
</dbReference>
<dbReference type="InterPro" id="IPR000014">
    <property type="entry name" value="PAS"/>
</dbReference>
<dbReference type="InterPro" id="IPR001610">
    <property type="entry name" value="PAC"/>
</dbReference>
<dbReference type="InterPro" id="IPR001633">
    <property type="entry name" value="EAL_dom"/>
</dbReference>
<organism evidence="7">
    <name type="scientific">Dechloromonas aromatica (strain RCB)</name>
    <dbReference type="NCBI Taxonomy" id="159087"/>
    <lineage>
        <taxon>Bacteria</taxon>
        <taxon>Pseudomonadati</taxon>
        <taxon>Pseudomonadota</taxon>
        <taxon>Betaproteobacteria</taxon>
        <taxon>Rhodocyclales</taxon>
        <taxon>Azonexaceae</taxon>
        <taxon>Dechloromonas</taxon>
    </lineage>
</organism>
<dbReference type="SUPFAM" id="SSF55073">
    <property type="entry name" value="Nucleotide cyclase"/>
    <property type="match status" value="1"/>
</dbReference>
<dbReference type="Gene3D" id="3.40.50.2300">
    <property type="match status" value="2"/>
</dbReference>
<dbReference type="SMART" id="SM00086">
    <property type="entry name" value="PAC"/>
    <property type="match status" value="2"/>
</dbReference>
<dbReference type="Pfam" id="PF00563">
    <property type="entry name" value="EAL"/>
    <property type="match status" value="1"/>
</dbReference>
<dbReference type="CDD" id="cd01948">
    <property type="entry name" value="EAL"/>
    <property type="match status" value="1"/>
</dbReference>
<dbReference type="NCBIfam" id="TIGR00254">
    <property type="entry name" value="GGDEF"/>
    <property type="match status" value="1"/>
</dbReference>
<feature type="domain" description="Response regulatory" evidence="2">
    <location>
        <begin position="861"/>
        <end position="976"/>
    </location>
</feature>
<dbReference type="SMART" id="SM00091">
    <property type="entry name" value="PAS"/>
    <property type="match status" value="2"/>
</dbReference>
<dbReference type="EMBL" id="CP000089">
    <property type="protein sequence ID" value="AAZ45728.1"/>
    <property type="molecule type" value="Genomic_DNA"/>
</dbReference>
<dbReference type="PROSITE" id="PS50883">
    <property type="entry name" value="EAL"/>
    <property type="match status" value="1"/>
</dbReference>
<dbReference type="InterPro" id="IPR000700">
    <property type="entry name" value="PAS-assoc_C"/>
</dbReference>
<dbReference type="InterPro" id="IPR000160">
    <property type="entry name" value="GGDEF_dom"/>
</dbReference>
<dbReference type="KEGG" id="dar:Daro_0972"/>
<feature type="domain" description="PAC" evidence="4">
    <location>
        <begin position="244"/>
        <end position="297"/>
    </location>
</feature>
<dbReference type="InterPro" id="IPR029787">
    <property type="entry name" value="Nucleotide_cyclase"/>
</dbReference>
<dbReference type="NCBIfam" id="TIGR00229">
    <property type="entry name" value="sensory_box"/>
    <property type="match status" value="2"/>
</dbReference>
<dbReference type="InterPro" id="IPR011006">
    <property type="entry name" value="CheY-like_superfamily"/>
</dbReference>
<dbReference type="HOGENOM" id="CLU_000445_70_50_4"/>
<dbReference type="SUPFAM" id="SSF52172">
    <property type="entry name" value="CheY-like"/>
    <property type="match status" value="2"/>
</dbReference>
<feature type="domain" description="EAL" evidence="5">
    <location>
        <begin position="593"/>
        <end position="847"/>
    </location>
</feature>
<dbReference type="Gene3D" id="3.20.20.450">
    <property type="entry name" value="EAL domain"/>
    <property type="match status" value="1"/>
</dbReference>
<dbReference type="InterPro" id="IPR043128">
    <property type="entry name" value="Rev_trsase/Diguanyl_cyclase"/>
</dbReference>
<dbReference type="CDD" id="cd17569">
    <property type="entry name" value="REC_HupR-like"/>
    <property type="match status" value="1"/>
</dbReference>
<feature type="domain" description="PAC" evidence="4">
    <location>
        <begin position="367"/>
        <end position="419"/>
    </location>
</feature>
<keyword evidence="1" id="KW-0597">Phosphoprotein</keyword>
<dbReference type="CDD" id="cd01949">
    <property type="entry name" value="GGDEF"/>
    <property type="match status" value="1"/>
</dbReference>
<dbReference type="PROSITE" id="PS50887">
    <property type="entry name" value="GGDEF"/>
    <property type="match status" value="1"/>
</dbReference>
<feature type="domain" description="PAS" evidence="3">
    <location>
        <begin position="197"/>
        <end position="240"/>
    </location>
</feature>
<feature type="domain" description="GGDEF" evidence="6">
    <location>
        <begin position="451"/>
        <end position="584"/>
    </location>
</feature>
<dbReference type="InterPro" id="IPR035965">
    <property type="entry name" value="PAS-like_dom_sf"/>
</dbReference>
<feature type="domain" description="PAS" evidence="3">
    <location>
        <begin position="293"/>
        <end position="340"/>
    </location>
</feature>
<dbReference type="PROSITE" id="PS50113">
    <property type="entry name" value="PAC"/>
    <property type="match status" value="2"/>
</dbReference>
<dbReference type="Gene3D" id="2.10.70.100">
    <property type="match status" value="1"/>
</dbReference>
<protein>
    <submittedName>
        <fullName evidence="7">Response regulator receiver modulated diguanylate cyclase/phosphodiesterase with PAS/PAC sensor(S)</fullName>
    </submittedName>
</protein>
<evidence type="ECO:0000259" key="5">
    <source>
        <dbReference type="PROSITE" id="PS50883"/>
    </source>
</evidence>
<proteinExistence type="predicted"/>
<dbReference type="eggNOG" id="COG2202">
    <property type="taxonomic scope" value="Bacteria"/>
</dbReference>
<dbReference type="InterPro" id="IPR013655">
    <property type="entry name" value="PAS_fold_3"/>
</dbReference>
<dbReference type="PROSITE" id="PS50112">
    <property type="entry name" value="PAS"/>
    <property type="match status" value="2"/>
</dbReference>
<reference evidence="7" key="1">
    <citation type="submission" date="2005-08" db="EMBL/GenBank/DDBJ databases">
        <title>Complete sequence of Dechloromonas aromatica RCB.</title>
        <authorList>
            <person name="Salinero K.K."/>
            <person name="Copeland A."/>
            <person name="Lucas S."/>
            <person name="Lapidus A."/>
            <person name="Barry K."/>
            <person name="Detter J.C."/>
            <person name="Glavina T."/>
            <person name="Hammon N."/>
            <person name="Israni S."/>
            <person name="Pitluck S."/>
            <person name="Di Bartolo G."/>
            <person name="Trong S."/>
            <person name="Schmutz J."/>
            <person name="Larimer F."/>
            <person name="Land M."/>
            <person name="Ivanova N."/>
            <person name="Richardson P."/>
        </authorList>
    </citation>
    <scope>NUCLEOTIDE SEQUENCE</scope>
    <source>
        <strain evidence="7">RCB</strain>
    </source>
</reference>
<dbReference type="SUPFAM" id="SSF141868">
    <property type="entry name" value="EAL domain-like"/>
    <property type="match status" value="1"/>
</dbReference>
<dbReference type="InterPro" id="IPR052155">
    <property type="entry name" value="Biofilm_reg_signaling"/>
</dbReference>
<accession>Q47HF3</accession>
<evidence type="ECO:0000259" key="6">
    <source>
        <dbReference type="PROSITE" id="PS50887"/>
    </source>
</evidence>
<gene>
    <name evidence="7" type="ordered locus">Daro_0972</name>
</gene>
<dbReference type="Pfam" id="PF13426">
    <property type="entry name" value="PAS_9"/>
    <property type="match status" value="1"/>
</dbReference>
<dbReference type="FunFam" id="3.20.20.450:FF:000001">
    <property type="entry name" value="Cyclic di-GMP phosphodiesterase yahA"/>
    <property type="match status" value="1"/>
</dbReference>
<dbReference type="GO" id="GO:0000160">
    <property type="term" value="P:phosphorelay signal transduction system"/>
    <property type="evidence" value="ECO:0007669"/>
    <property type="project" value="InterPro"/>
</dbReference>
<dbReference type="SMART" id="SM00267">
    <property type="entry name" value="GGDEF"/>
    <property type="match status" value="1"/>
</dbReference>
<dbReference type="PANTHER" id="PTHR44757">
    <property type="entry name" value="DIGUANYLATE CYCLASE DGCP"/>
    <property type="match status" value="1"/>
</dbReference>
<feature type="modified residue" description="4-aspartylphosphate" evidence="1">
    <location>
        <position position="910"/>
    </location>
</feature>
<dbReference type="Pfam" id="PF00990">
    <property type="entry name" value="GGDEF"/>
    <property type="match status" value="1"/>
</dbReference>
<dbReference type="SMART" id="SM00448">
    <property type="entry name" value="REC"/>
    <property type="match status" value="2"/>
</dbReference>
<evidence type="ECO:0000259" key="4">
    <source>
        <dbReference type="PROSITE" id="PS50113"/>
    </source>
</evidence>
<evidence type="ECO:0000259" key="2">
    <source>
        <dbReference type="PROSITE" id="PS50110"/>
    </source>
</evidence>
<evidence type="ECO:0000259" key="3">
    <source>
        <dbReference type="PROSITE" id="PS50112"/>
    </source>
</evidence>
<dbReference type="Gene3D" id="3.30.70.270">
    <property type="match status" value="1"/>
</dbReference>
<sequence length="994" mass="110952">MNPDQNSIYPDHRLLGPNGDKPLILVVDDTPINLETLAEMVRHAGANARVANCGATALRYARLEPRPDLILLDIMMPDMDGHAVLAELRRMPETRDIPVIFVTALDDQSEEERGIREGAADYVSKPVKMSVLIARIRAHLEVRRAQWLLANQKAWLEQEVERRIAENTQLDRHLTLALERSGFGIWEHDPVRNRNRWSEGLRQMLGYEQEPEQLAESMNLIHPEDRPAVEAQVTASLRDRNSILIGEFRIRHHDGGWRWVESRGRIVEFDEAGQPTLMIGTMLDITERKLAEAEHRLADLVFTGIGEGICITDAKRNILRINDAFSTITGYQADEIVGQNPRLLKSGVHSPAFYAEIWKTIDQYGNWQGEITNRHKDGSLVTEWLSISSLRDTTGTASHYIGIFSDLSERQAAAERIQYLSSYDTLTELPNRHLFDDRLNQALLTARRFERGTALILLDLNRFRLINDTLGPPAGDEILVEVTRRLKLQVREGDTVGRRAGNEFGFVMANLSHERDALALAQRMLDAISVPFSVAGQSVAITASIGISVFPKNGENGEAMLRSADAALLRAKQSGRNTFSFYSPEMDADAARRLSIESALRDALARDEFCVHYQPQVSLDSGHMIGMEALLRWNSALLGPISPVEFIPIAEETGLIMQIGDWVLRTACHQTKAWLDLGLLPLHVAVNLSPRQFRQADLPAQVAHALAESGLPAGALELEITESAFIDDIDDAVAMCSKLKSLGIKLSLDDFGTGYSSLAYVSRFPFDKIKIDQSFVRDIVNNPVNAAIASAAIVMGRSLNLSVLAEGVETEAQAAFLRSRRCDAIQGYLFSRPLPPEEFAPLLLSCKPLPIAALSPAQEQTLLLVDDEPNVLSSLTRLLRREGYAILTATSPTEAFDLLAKQPVQVVISDQRMPDMSGTEFLSRVRQLYPATIRLVLTGYTDLQSVTDAINRGAIYKFLTKPWDDDQLREQIREAFRVVHLNQEQNFIPASRES</sequence>
<evidence type="ECO:0000313" key="7">
    <source>
        <dbReference type="EMBL" id="AAZ45728.1"/>
    </source>
</evidence>
<feature type="modified residue" description="4-aspartylphosphate" evidence="1">
    <location>
        <position position="73"/>
    </location>
</feature>
<dbReference type="InterPro" id="IPR035919">
    <property type="entry name" value="EAL_sf"/>
</dbReference>